<gene>
    <name evidence="33" type="primary">AUGUSTUS-3.0.2_11848</name>
    <name evidence="33" type="ORF">TcasGA2_TC011848</name>
</gene>
<keyword evidence="16 27" id="KW-1015">Disulfide bond</keyword>
<evidence type="ECO:0000256" key="30">
    <source>
        <dbReference type="SAM" id="SignalP"/>
    </source>
</evidence>
<evidence type="ECO:0000256" key="14">
    <source>
        <dbReference type="ARBA" id="ARBA00023065"/>
    </source>
</evidence>
<keyword evidence="6" id="KW-1003">Cell membrane</keyword>
<dbReference type="SUPFAM" id="SSF53850">
    <property type="entry name" value="Periplasmic binding protein-like II"/>
    <property type="match status" value="1"/>
</dbReference>
<evidence type="ECO:0000256" key="22">
    <source>
        <dbReference type="ARBA" id="ARBA00024675"/>
    </source>
</evidence>
<dbReference type="Pfam" id="PF10562">
    <property type="entry name" value="CaM_bdg_C0"/>
    <property type="match status" value="1"/>
</dbReference>
<dbReference type="Pfam" id="PF01094">
    <property type="entry name" value="ANF_receptor"/>
    <property type="match status" value="1"/>
</dbReference>
<dbReference type="AlphaFoldDB" id="D6WZF1"/>
<dbReference type="Pfam" id="PF10613">
    <property type="entry name" value="Lig_chan-Glu_bd"/>
    <property type="match status" value="1"/>
</dbReference>
<dbReference type="HOGENOM" id="CLU_007257_2_0_1"/>
<dbReference type="GO" id="GO:0007268">
    <property type="term" value="P:chemical synaptic transmission"/>
    <property type="evidence" value="ECO:0000318"/>
    <property type="project" value="GO_Central"/>
</dbReference>
<feature type="domain" description="Ionotropic glutamate receptor C-terminal" evidence="31">
    <location>
        <begin position="428"/>
        <end position="796"/>
    </location>
</feature>
<evidence type="ECO:0000256" key="15">
    <source>
        <dbReference type="ARBA" id="ARBA00023136"/>
    </source>
</evidence>
<evidence type="ECO:0000256" key="26">
    <source>
        <dbReference type="PIRSR" id="PIRSR601508-2"/>
    </source>
</evidence>
<organism evidence="33 34">
    <name type="scientific">Tribolium castaneum</name>
    <name type="common">Red flour beetle</name>
    <dbReference type="NCBI Taxonomy" id="7070"/>
    <lineage>
        <taxon>Eukaryota</taxon>
        <taxon>Metazoa</taxon>
        <taxon>Ecdysozoa</taxon>
        <taxon>Arthropoda</taxon>
        <taxon>Hexapoda</taxon>
        <taxon>Insecta</taxon>
        <taxon>Pterygota</taxon>
        <taxon>Neoptera</taxon>
        <taxon>Endopterygota</taxon>
        <taxon>Coleoptera</taxon>
        <taxon>Polyphaga</taxon>
        <taxon>Cucujiformia</taxon>
        <taxon>Tenebrionidae</taxon>
        <taxon>Tenebrionidae incertae sedis</taxon>
        <taxon>Tribolium</taxon>
    </lineage>
</organism>
<feature type="transmembrane region" description="Helical" evidence="29">
    <location>
        <begin position="601"/>
        <end position="620"/>
    </location>
</feature>
<feature type="binding site" evidence="25">
    <location>
        <position position="523"/>
    </location>
    <ligand>
        <name>L-glutamate</name>
        <dbReference type="ChEBI" id="CHEBI:29985"/>
    </ligand>
</feature>
<dbReference type="PRINTS" id="PR00177">
    <property type="entry name" value="NMDARECEPTOR"/>
</dbReference>
<evidence type="ECO:0000256" key="4">
    <source>
        <dbReference type="ARBA" id="ARBA00015895"/>
    </source>
</evidence>
<evidence type="ECO:0000256" key="16">
    <source>
        <dbReference type="ARBA" id="ARBA00023157"/>
    </source>
</evidence>
<dbReference type="GO" id="GO:0043005">
    <property type="term" value="C:neuron projection"/>
    <property type="evidence" value="ECO:0000318"/>
    <property type="project" value="GO_Central"/>
</dbReference>
<comment type="subunit">
    <text evidence="3">Forms a heteromeric NMDA channel with Nmdar2.</text>
</comment>
<keyword evidence="34" id="KW-1185">Reference proteome</keyword>
<dbReference type="FunFam" id="3.40.190.10:FF:000010">
    <property type="entry name" value="glutamate receptor ionotropic, NMDA 1 isoform X1"/>
    <property type="match status" value="1"/>
</dbReference>
<dbReference type="InterPro" id="IPR001828">
    <property type="entry name" value="ANF_lig-bd_rcpt"/>
</dbReference>
<protein>
    <recommendedName>
        <fullName evidence="4">Glutamate [NMDA] receptor subunit 1</fullName>
    </recommendedName>
</protein>
<dbReference type="GO" id="GO:0038023">
    <property type="term" value="F:signaling receptor activity"/>
    <property type="evidence" value="ECO:0000318"/>
    <property type="project" value="GO_Central"/>
</dbReference>
<feature type="transmembrane region" description="Helical" evidence="29">
    <location>
        <begin position="632"/>
        <end position="658"/>
    </location>
</feature>
<evidence type="ECO:0000256" key="29">
    <source>
        <dbReference type="SAM" id="Phobius"/>
    </source>
</evidence>
<evidence type="ECO:0000313" key="34">
    <source>
        <dbReference type="Proteomes" id="UP000007266"/>
    </source>
</evidence>
<evidence type="ECO:0000256" key="8">
    <source>
        <dbReference type="ARBA" id="ARBA00022692"/>
    </source>
</evidence>
<evidence type="ECO:0000256" key="7">
    <source>
        <dbReference type="ARBA" id="ARBA00022553"/>
    </source>
</evidence>
<dbReference type="Gene3D" id="3.40.190.10">
    <property type="entry name" value="Periplasmic binding protein-like II"/>
    <property type="match status" value="2"/>
</dbReference>
<dbReference type="CDD" id="cd13719">
    <property type="entry name" value="PBP2_iGluR_NMDA_Nr1"/>
    <property type="match status" value="1"/>
</dbReference>
<dbReference type="FunCoup" id="D6WZF1">
    <property type="interactions" value="302"/>
</dbReference>
<keyword evidence="15 29" id="KW-0472">Membrane</keyword>
<dbReference type="Proteomes" id="UP000007266">
    <property type="component" value="Linkage group 9"/>
</dbReference>
<dbReference type="Pfam" id="PF00060">
    <property type="entry name" value="Lig_chan"/>
    <property type="match status" value="1"/>
</dbReference>
<dbReference type="eggNOG" id="KOG4440">
    <property type="taxonomic scope" value="Eukaryota"/>
</dbReference>
<comment type="subcellular location">
    <subcellularLocation>
        <location evidence="1">Cell membrane</location>
        <topology evidence="1">Multi-pass membrane protein</topology>
    </subcellularLocation>
    <subcellularLocation>
        <location evidence="23">Postsynaptic cell membrane</location>
    </subcellularLocation>
    <subcellularLocation>
        <location evidence="24">Postsynaptic density</location>
    </subcellularLocation>
</comment>
<dbReference type="InParanoid" id="D6WZF1"/>
<keyword evidence="20" id="KW-1071">Ligand-gated ion channel</keyword>
<comment type="function">
    <text evidence="22">NMDA receptor subtype of glutamate-gated ion channels with high calcium permeability and voltage-dependent sensitivity to magnesium. Mediated by glycine. This protein plays a key role in synaptic plasticity, synaptogenesis, excitotoxicity, memory acquisition and learning. It mediates neuronal functions in glutamate neurotransmission. Is involved in the cell surface targeting of NMDA receptors. Plays a role in associative learning and in long-term memory consolidation.</text>
</comment>
<dbReference type="STRING" id="7070.D6WZF1"/>
<dbReference type="InterPro" id="IPR049872">
    <property type="entry name" value="NMDA1-like_ligand-bd"/>
</dbReference>
<feature type="transmembrane region" description="Helical" evidence="29">
    <location>
        <begin position="562"/>
        <end position="580"/>
    </location>
</feature>
<feature type="binding site" evidence="25">
    <location>
        <position position="518"/>
    </location>
    <ligand>
        <name>L-glutamate</name>
        <dbReference type="ChEBI" id="CHEBI:29985"/>
    </ligand>
</feature>
<reference evidence="33 34" key="2">
    <citation type="journal article" date="2010" name="Nucleic Acids Res.">
        <title>BeetleBase in 2010: revisions to provide comprehensive genomic information for Tribolium castaneum.</title>
        <authorList>
            <person name="Kim H.S."/>
            <person name="Murphy T."/>
            <person name="Xia J."/>
            <person name="Caragea D."/>
            <person name="Park Y."/>
            <person name="Beeman R.W."/>
            <person name="Lorenzen M.D."/>
            <person name="Butcher S."/>
            <person name="Manak J.R."/>
            <person name="Brown S.J."/>
        </authorList>
    </citation>
    <scope>GENOME REANNOTATION</scope>
    <source>
        <strain evidence="33 34">Georgia GA2</strain>
    </source>
</reference>
<evidence type="ECO:0000256" key="13">
    <source>
        <dbReference type="ARBA" id="ARBA00023018"/>
    </source>
</evidence>
<dbReference type="PANTHER" id="PTHR18966">
    <property type="entry name" value="IONOTROPIC GLUTAMATE RECEPTOR"/>
    <property type="match status" value="1"/>
</dbReference>
<evidence type="ECO:0000256" key="12">
    <source>
        <dbReference type="ARBA" id="ARBA00022989"/>
    </source>
</evidence>
<evidence type="ECO:0000259" key="31">
    <source>
        <dbReference type="SMART" id="SM00079"/>
    </source>
</evidence>
<name>D6WZF1_TRICA</name>
<keyword evidence="18" id="KW-0325">Glycoprotein</keyword>
<keyword evidence="17 33" id="KW-0675">Receptor</keyword>
<evidence type="ECO:0000256" key="17">
    <source>
        <dbReference type="ARBA" id="ARBA00023170"/>
    </source>
</evidence>
<dbReference type="GO" id="GO:0035235">
    <property type="term" value="P:ionotropic glutamate receptor signaling pathway"/>
    <property type="evidence" value="ECO:0000318"/>
    <property type="project" value="GO_Central"/>
</dbReference>
<evidence type="ECO:0000256" key="19">
    <source>
        <dbReference type="ARBA" id="ARBA00023257"/>
    </source>
</evidence>
<dbReference type="InterPro" id="IPR049873">
    <property type="entry name" value="NMDA1-like_N"/>
</dbReference>
<feature type="chain" id="PRO_5003090413" description="Glutamate [NMDA] receptor subunit 1" evidence="30">
    <location>
        <begin position="17"/>
        <end position="946"/>
    </location>
</feature>
<dbReference type="SUPFAM" id="SSF81324">
    <property type="entry name" value="Voltage-gated potassium channels"/>
    <property type="match status" value="1"/>
</dbReference>
<evidence type="ECO:0000256" key="1">
    <source>
        <dbReference type="ARBA" id="ARBA00004651"/>
    </source>
</evidence>
<evidence type="ECO:0000256" key="18">
    <source>
        <dbReference type="ARBA" id="ARBA00023180"/>
    </source>
</evidence>
<dbReference type="GO" id="GO:0014069">
    <property type="term" value="C:postsynaptic density"/>
    <property type="evidence" value="ECO:0007669"/>
    <property type="project" value="UniProtKB-SubCell"/>
</dbReference>
<feature type="site" description="Interaction with the cone snail toxin Con-ikot-ikot" evidence="26">
    <location>
        <position position="695"/>
    </location>
</feature>
<dbReference type="InterPro" id="IPR001320">
    <property type="entry name" value="Iontro_rcpt_C"/>
</dbReference>
<keyword evidence="21" id="KW-0407">Ion channel</keyword>
<feature type="domain" description="Ionotropic glutamate receptor L-glutamate and glycine-binding" evidence="32">
    <location>
        <begin position="440"/>
        <end position="507"/>
    </location>
</feature>
<dbReference type="InterPro" id="IPR018882">
    <property type="entry name" value="CaM-bd_C0_NMDA_rcpt_NR1"/>
</dbReference>
<proteinExistence type="inferred from homology"/>
<dbReference type="GO" id="GO:0015276">
    <property type="term" value="F:ligand-gated monoatomic ion channel activity"/>
    <property type="evidence" value="ECO:0000318"/>
    <property type="project" value="GO_Central"/>
</dbReference>
<dbReference type="GO" id="GO:0042391">
    <property type="term" value="P:regulation of membrane potential"/>
    <property type="evidence" value="ECO:0000318"/>
    <property type="project" value="GO_Central"/>
</dbReference>
<dbReference type="OrthoDB" id="5984008at2759"/>
<dbReference type="GO" id="GO:0045211">
    <property type="term" value="C:postsynaptic membrane"/>
    <property type="evidence" value="ECO:0007669"/>
    <property type="project" value="UniProtKB-SubCell"/>
</dbReference>
<evidence type="ECO:0000256" key="24">
    <source>
        <dbReference type="ARBA" id="ARBA00034105"/>
    </source>
</evidence>
<feature type="binding site" evidence="25">
    <location>
        <position position="516"/>
    </location>
    <ligand>
        <name>L-glutamate</name>
        <dbReference type="ChEBI" id="CHEBI:29985"/>
    </ligand>
</feature>
<evidence type="ECO:0000256" key="20">
    <source>
        <dbReference type="ARBA" id="ARBA00023286"/>
    </source>
</evidence>
<dbReference type="SUPFAM" id="SSF53822">
    <property type="entry name" value="Periplasmic binding protein-like I"/>
    <property type="match status" value="1"/>
</dbReference>
<evidence type="ECO:0000256" key="9">
    <source>
        <dbReference type="ARBA" id="ARBA00022729"/>
    </source>
</evidence>
<dbReference type="InterPro" id="IPR015683">
    <property type="entry name" value="Ionotropic_Glu_rcpt"/>
</dbReference>
<keyword evidence="13" id="KW-0770">Synapse</keyword>
<sequence>MFVFVIFALNWLTIRADLWSSNNPTVFNIGGVLSSNESEYYFKETIAHLNFDSQYVPKGVTYYDTAILMDPNPIKTALNVCKYLITSRVYAVVVSHPLTGDLSPAAVSYTSGFYHIPVIGISSRDSAFSDKNIHVSFLRTVPPYSHQADVWVEMLKHFNYKKVIFIHSSDTDGRALLGRFQTTSQSLEDDVEIKVQVESIIEFEPGLETFKEQLSDMKNAQSRVYLMYASKTDAQVIFRDAAEFNMTDAGYAWIVTEQALVANNIPEGILGLRLVNATNEKAHIKDSIYVLASALRDLNQTKEITEAPKDCDDSGQIWETGRDLFDFIKKQVLMNGETGKVAFDDQGDRINAEYNIVNIQRKRKQVTVGKFFFNRTSNKMRLAVDENNILWPGRQHVKPEGFMIPTHLKVLTIEEKPFVYVRKLVEPQDVCTAEEIPCPHFNATQDLAGSYCCKGYCMDLLKELSKKINFTYSLALSPDGQFGNYIIRNSSGSGKKEWTGLIGELVGERADMIVAPLTINPERAEFIEFSKPFKYQGITILEKKPSRSSTLVSFLQPFSNTLWILVMVSVHVVALVLYLLDRFSPFGRFKLANTDGTEEDALNLSSAIWFAWGVLLNSGIGEGTPRSFSARVLGMVWAGFAMIIVASYTANLAAFLVLERPKTKLTGINDARLRNTMENLTCATVKGSAVDMYFRRQVELSNMYRTMEANNYNTAEDAIEDVKVGKLMAFIWDSSRLEFEAAQDCELVTAGELFGRSGYGIGLQKGSPWADDITLAILDFHESGFMESLDNKWILQGNVQQCEQFEKTPNTLGLKNMAGVFILVAAGIVGGIGLIVIEMAYKKHQIKKQKRMELARHAADKWRGCVEKRKTLRASATTQRRIKSNGVNDPATISLAVDKYQRIGGPERAWPGDSDIRQRRVEDSGGVQPVPRYLPAYTSDVSHLIV</sequence>
<keyword evidence="7" id="KW-0597">Phosphoprotein</keyword>
<keyword evidence="8 29" id="KW-0812">Transmembrane</keyword>
<feature type="region of interest" description="Disordered" evidence="28">
    <location>
        <begin position="907"/>
        <end position="929"/>
    </location>
</feature>
<evidence type="ECO:0000256" key="3">
    <source>
        <dbReference type="ARBA" id="ARBA00011106"/>
    </source>
</evidence>
<dbReference type="CDD" id="cd06379">
    <property type="entry name" value="PBP1_iGluR_NMDA_NR1"/>
    <property type="match status" value="1"/>
</dbReference>
<keyword evidence="5" id="KW-0813">Transport</keyword>
<dbReference type="SMART" id="SM00079">
    <property type="entry name" value="PBPe"/>
    <property type="match status" value="1"/>
</dbReference>
<evidence type="ECO:0000256" key="5">
    <source>
        <dbReference type="ARBA" id="ARBA00022448"/>
    </source>
</evidence>
<evidence type="ECO:0000256" key="27">
    <source>
        <dbReference type="PIRSR" id="PIRSR601508-3"/>
    </source>
</evidence>
<dbReference type="GO" id="GO:0005886">
    <property type="term" value="C:plasma membrane"/>
    <property type="evidence" value="ECO:0000318"/>
    <property type="project" value="GO_Central"/>
</dbReference>
<evidence type="ECO:0000256" key="10">
    <source>
        <dbReference type="ARBA" id="ARBA00022837"/>
    </source>
</evidence>
<reference evidence="33 34" key="1">
    <citation type="journal article" date="2008" name="Nature">
        <title>The genome of the model beetle and pest Tribolium castaneum.</title>
        <authorList>
            <consortium name="Tribolium Genome Sequencing Consortium"/>
            <person name="Richards S."/>
            <person name="Gibbs R.A."/>
            <person name="Weinstock G.M."/>
            <person name="Brown S.J."/>
            <person name="Denell R."/>
            <person name="Beeman R.W."/>
            <person name="Gibbs R."/>
            <person name="Beeman R.W."/>
            <person name="Brown S.J."/>
            <person name="Bucher G."/>
            <person name="Friedrich M."/>
            <person name="Grimmelikhuijzen C.J."/>
            <person name="Klingler M."/>
            <person name="Lorenzen M."/>
            <person name="Richards S."/>
            <person name="Roth S."/>
            <person name="Schroder R."/>
            <person name="Tautz D."/>
            <person name="Zdobnov E.M."/>
            <person name="Muzny D."/>
            <person name="Gibbs R.A."/>
            <person name="Weinstock G.M."/>
            <person name="Attaway T."/>
            <person name="Bell S."/>
            <person name="Buhay C.J."/>
            <person name="Chandrabose M.N."/>
            <person name="Chavez D."/>
            <person name="Clerk-Blankenburg K.P."/>
            <person name="Cree A."/>
            <person name="Dao M."/>
            <person name="Davis C."/>
            <person name="Chacko J."/>
            <person name="Dinh H."/>
            <person name="Dugan-Rocha S."/>
            <person name="Fowler G."/>
            <person name="Garner T.T."/>
            <person name="Garnes J."/>
            <person name="Gnirke A."/>
            <person name="Hawes A."/>
            <person name="Hernandez J."/>
            <person name="Hines S."/>
            <person name="Holder M."/>
            <person name="Hume J."/>
            <person name="Jhangiani S.N."/>
            <person name="Joshi V."/>
            <person name="Khan Z.M."/>
            <person name="Jackson L."/>
            <person name="Kovar C."/>
            <person name="Kowis A."/>
            <person name="Lee S."/>
            <person name="Lewis L.R."/>
            <person name="Margolis J."/>
            <person name="Morgan M."/>
            <person name="Nazareth L.V."/>
            <person name="Nguyen N."/>
            <person name="Okwuonu G."/>
            <person name="Parker D."/>
            <person name="Richards S."/>
            <person name="Ruiz S.J."/>
            <person name="Santibanez J."/>
            <person name="Savard J."/>
            <person name="Scherer S.E."/>
            <person name="Schneider B."/>
            <person name="Sodergren E."/>
            <person name="Tautz D."/>
            <person name="Vattahil S."/>
            <person name="Villasana D."/>
            <person name="White C.S."/>
            <person name="Wright R."/>
            <person name="Park Y."/>
            <person name="Beeman R.W."/>
            <person name="Lord J."/>
            <person name="Oppert B."/>
            <person name="Lorenzen M."/>
            <person name="Brown S."/>
            <person name="Wang L."/>
            <person name="Savard J."/>
            <person name="Tautz D."/>
            <person name="Richards S."/>
            <person name="Weinstock G."/>
            <person name="Gibbs R.A."/>
            <person name="Liu Y."/>
            <person name="Worley K."/>
            <person name="Weinstock G."/>
            <person name="Elsik C.G."/>
            <person name="Reese J.T."/>
            <person name="Elhaik E."/>
            <person name="Landan G."/>
            <person name="Graur D."/>
            <person name="Arensburger P."/>
            <person name="Atkinson P."/>
            <person name="Beeman R.W."/>
            <person name="Beidler J."/>
            <person name="Brown S.J."/>
            <person name="Demuth J.P."/>
            <person name="Drury D.W."/>
            <person name="Du Y.Z."/>
            <person name="Fujiwara H."/>
            <person name="Lorenzen M."/>
            <person name="Maselli V."/>
            <person name="Osanai M."/>
            <person name="Park Y."/>
            <person name="Robertson H.M."/>
            <person name="Tu Z."/>
            <person name="Wang J.J."/>
            <person name="Wang S."/>
            <person name="Richards S."/>
            <person name="Song H."/>
            <person name="Zhang L."/>
            <person name="Sodergren E."/>
            <person name="Werner D."/>
            <person name="Stanke M."/>
            <person name="Morgenstern B."/>
            <person name="Solovyev V."/>
            <person name="Kosarev P."/>
            <person name="Brown G."/>
            <person name="Chen H.C."/>
            <person name="Ermolaeva O."/>
            <person name="Hlavina W."/>
            <person name="Kapustin Y."/>
            <person name="Kiryutin B."/>
            <person name="Kitts P."/>
            <person name="Maglott D."/>
            <person name="Pruitt K."/>
            <person name="Sapojnikov V."/>
            <person name="Souvorov A."/>
            <person name="Mackey A.J."/>
            <person name="Waterhouse R.M."/>
            <person name="Wyder S."/>
            <person name="Zdobnov E.M."/>
            <person name="Zdobnov E.M."/>
            <person name="Wyder S."/>
            <person name="Kriventseva E.V."/>
            <person name="Kadowaki T."/>
            <person name="Bork P."/>
            <person name="Aranda M."/>
            <person name="Bao R."/>
            <person name="Beermann A."/>
            <person name="Berns N."/>
            <person name="Bolognesi R."/>
            <person name="Bonneton F."/>
            <person name="Bopp D."/>
            <person name="Brown S.J."/>
            <person name="Bucher G."/>
            <person name="Butts T."/>
            <person name="Chaumot A."/>
            <person name="Denell R.E."/>
            <person name="Ferrier D.E."/>
            <person name="Friedrich M."/>
            <person name="Gordon C.M."/>
            <person name="Jindra M."/>
            <person name="Klingler M."/>
            <person name="Lan Q."/>
            <person name="Lattorff H.M."/>
            <person name="Laudet V."/>
            <person name="von Levetsow C."/>
            <person name="Liu Z."/>
            <person name="Lutz R."/>
            <person name="Lynch J.A."/>
            <person name="da Fonseca R.N."/>
            <person name="Posnien N."/>
            <person name="Reuter R."/>
            <person name="Roth S."/>
            <person name="Savard J."/>
            <person name="Schinko J.B."/>
            <person name="Schmitt C."/>
            <person name="Schoppmeier M."/>
            <person name="Schroder R."/>
            <person name="Shippy T.D."/>
            <person name="Simonnet F."/>
            <person name="Marques-Souza H."/>
            <person name="Tautz D."/>
            <person name="Tomoyasu Y."/>
            <person name="Trauner J."/>
            <person name="Van der Zee M."/>
            <person name="Vervoort M."/>
            <person name="Wittkopp N."/>
            <person name="Wimmer E.A."/>
            <person name="Yang X."/>
            <person name="Jones A.K."/>
            <person name="Sattelle D.B."/>
            <person name="Ebert P.R."/>
            <person name="Nelson D."/>
            <person name="Scott J.G."/>
            <person name="Beeman R.W."/>
            <person name="Muthukrishnan S."/>
            <person name="Kramer K.J."/>
            <person name="Arakane Y."/>
            <person name="Beeman R.W."/>
            <person name="Zhu Q."/>
            <person name="Hogenkamp D."/>
            <person name="Dixit R."/>
            <person name="Oppert B."/>
            <person name="Jiang H."/>
            <person name="Zou Z."/>
            <person name="Marshall J."/>
            <person name="Elpidina E."/>
            <person name="Vinokurov K."/>
            <person name="Oppert C."/>
            <person name="Zou Z."/>
            <person name="Evans J."/>
            <person name="Lu Z."/>
            <person name="Zhao P."/>
            <person name="Sumathipala N."/>
            <person name="Altincicek B."/>
            <person name="Vilcinskas A."/>
            <person name="Williams M."/>
            <person name="Hultmark D."/>
            <person name="Hetru C."/>
            <person name="Jiang H."/>
            <person name="Grimmelikhuijzen C.J."/>
            <person name="Hauser F."/>
            <person name="Cazzamali G."/>
            <person name="Williamson M."/>
            <person name="Park Y."/>
            <person name="Li B."/>
            <person name="Tanaka Y."/>
            <person name="Predel R."/>
            <person name="Neupert S."/>
            <person name="Schachtner J."/>
            <person name="Verleyen P."/>
            <person name="Raible F."/>
            <person name="Bork P."/>
            <person name="Friedrich M."/>
            <person name="Walden K.K."/>
            <person name="Robertson H.M."/>
            <person name="Angeli S."/>
            <person name="Foret S."/>
            <person name="Bucher G."/>
            <person name="Schuetz S."/>
            <person name="Maleszka R."/>
            <person name="Wimmer E.A."/>
            <person name="Beeman R.W."/>
            <person name="Lorenzen M."/>
            <person name="Tomoyasu Y."/>
            <person name="Miller S.C."/>
            <person name="Grossmann D."/>
            <person name="Bucher G."/>
        </authorList>
    </citation>
    <scope>NUCLEOTIDE SEQUENCE [LARGE SCALE GENOMIC DNA]</scope>
    <source>
        <strain evidence="33 34">Georgia GA2</strain>
    </source>
</reference>
<dbReference type="SMART" id="SM00918">
    <property type="entry name" value="Lig_chan-Glu_bd"/>
    <property type="match status" value="1"/>
</dbReference>
<keyword evidence="10" id="KW-0106">Calcium</keyword>
<dbReference type="InterPro" id="IPR019594">
    <property type="entry name" value="Glu/Gly-bd"/>
</dbReference>
<dbReference type="OMA" id="FANNTPD"/>
<feature type="signal peptide" evidence="30">
    <location>
        <begin position="1"/>
        <end position="16"/>
    </location>
</feature>
<dbReference type="FunFam" id="3.40.50.2300:FF:000025">
    <property type="entry name" value="glutamate receptor ionotropic, NMDA 1 isoform X1"/>
    <property type="match status" value="1"/>
</dbReference>
<dbReference type="PhylomeDB" id="D6WZF1"/>
<dbReference type="InterPro" id="IPR028082">
    <property type="entry name" value="Peripla_BP_I"/>
</dbReference>
<dbReference type="FunFam" id="3.40.50.2300:FF:000266">
    <property type="entry name" value="Glutamate [NMDA] receptor subunit 1"/>
    <property type="match status" value="1"/>
</dbReference>
<evidence type="ECO:0000259" key="32">
    <source>
        <dbReference type="SMART" id="SM00918"/>
    </source>
</evidence>
<feature type="transmembrane region" description="Helical" evidence="29">
    <location>
        <begin position="817"/>
        <end position="841"/>
    </location>
</feature>
<feature type="compositionally biased region" description="Basic and acidic residues" evidence="28">
    <location>
        <begin position="914"/>
        <end position="923"/>
    </location>
</feature>
<evidence type="ECO:0000256" key="21">
    <source>
        <dbReference type="ARBA" id="ARBA00023303"/>
    </source>
</evidence>
<evidence type="ECO:0000256" key="6">
    <source>
        <dbReference type="ARBA" id="ARBA00022475"/>
    </source>
</evidence>
<accession>D6WZF1</accession>
<dbReference type="GO" id="GO:0017146">
    <property type="term" value="C:NMDA selective glutamate receptor complex"/>
    <property type="evidence" value="ECO:0000318"/>
    <property type="project" value="GO_Central"/>
</dbReference>
<feature type="binding site" evidence="25">
    <location>
        <position position="733"/>
    </location>
    <ligand>
        <name>L-glutamate</name>
        <dbReference type="ChEBI" id="CHEBI:29985"/>
    </ligand>
</feature>
<keyword evidence="12 29" id="KW-1133">Transmembrane helix</keyword>
<feature type="disulfide bond" evidence="27">
    <location>
        <begin position="745"/>
        <end position="802"/>
    </location>
</feature>
<dbReference type="Gene3D" id="3.40.50.2300">
    <property type="match status" value="2"/>
</dbReference>
<keyword evidence="14" id="KW-0406">Ion transport</keyword>
<evidence type="ECO:0000256" key="25">
    <source>
        <dbReference type="PIRSR" id="PIRSR601508-1"/>
    </source>
</evidence>
<keyword evidence="19" id="KW-0628">Postsynaptic cell membrane</keyword>
<evidence type="ECO:0000256" key="2">
    <source>
        <dbReference type="ARBA" id="ARBA00008685"/>
    </source>
</evidence>
<dbReference type="GO" id="GO:0045202">
    <property type="term" value="C:synapse"/>
    <property type="evidence" value="ECO:0000318"/>
    <property type="project" value="GO_Central"/>
</dbReference>
<dbReference type="FunFam" id="3.40.190.10:FF:000177">
    <property type="entry name" value="Glutamate [NMDA] receptor subunit 1"/>
    <property type="match status" value="1"/>
</dbReference>
<feature type="site" description="Crucial to convey clamshell closure to channel opening" evidence="26">
    <location>
        <position position="665"/>
    </location>
</feature>
<comment type="similarity">
    <text evidence="2">Belongs to the glutamate-gated ion channel (TC 1.A.10.1) family.</text>
</comment>
<evidence type="ECO:0000256" key="23">
    <source>
        <dbReference type="ARBA" id="ARBA00034100"/>
    </source>
</evidence>
<keyword evidence="11" id="KW-0460">Magnesium</keyword>
<dbReference type="InterPro" id="IPR001508">
    <property type="entry name" value="Iono_Glu_rcpt_met"/>
</dbReference>
<evidence type="ECO:0000313" key="33">
    <source>
        <dbReference type="EMBL" id="EFA09715.1"/>
    </source>
</evidence>
<evidence type="ECO:0000256" key="11">
    <source>
        <dbReference type="ARBA" id="ARBA00022842"/>
    </source>
</evidence>
<dbReference type="Gene3D" id="1.10.287.70">
    <property type="match status" value="1"/>
</dbReference>
<dbReference type="EMBL" id="KQ971372">
    <property type="protein sequence ID" value="EFA09715.1"/>
    <property type="molecule type" value="Genomic_DNA"/>
</dbReference>
<keyword evidence="9 30" id="KW-0732">Signal</keyword>
<evidence type="ECO:0000256" key="28">
    <source>
        <dbReference type="SAM" id="MobiDB-lite"/>
    </source>
</evidence>